<accession>A0A6L6IP99</accession>
<dbReference type="NCBIfam" id="TIGR04366">
    <property type="entry name" value="cupin_WbuC"/>
    <property type="match status" value="1"/>
</dbReference>
<dbReference type="InterPro" id="IPR046058">
    <property type="entry name" value="WbuC_cupin"/>
</dbReference>
<dbReference type="OrthoDB" id="981227at2"/>
<evidence type="ECO:0000313" key="3">
    <source>
        <dbReference type="Proteomes" id="UP000477739"/>
    </source>
</evidence>
<evidence type="ECO:0000313" key="2">
    <source>
        <dbReference type="EMBL" id="MTH47366.1"/>
    </source>
</evidence>
<name>A0A6L6IP99_9ENTR</name>
<proteinExistence type="predicted"/>
<dbReference type="AlphaFoldDB" id="A0A6L6IP99"/>
<dbReference type="CDD" id="cd07005">
    <property type="entry name" value="cupin_WbuC-like"/>
    <property type="match status" value="1"/>
</dbReference>
<dbReference type="RefSeq" id="WP_155108964.1">
    <property type="nucleotide sequence ID" value="NZ_WMJZ01000019.1"/>
</dbReference>
<reference evidence="2 3" key="1">
    <citation type="submission" date="2019-11" db="EMBL/GenBank/DDBJ databases">
        <title>Escherichia alba sp. nov. isolated from the gut of plastic-eating superworms Zophobas atratus.</title>
        <authorList>
            <person name="Yang Y."/>
        </authorList>
    </citation>
    <scope>NUCLEOTIDE SEQUENCE [LARGE SCALE GENOMIC DNA]</scope>
    <source>
        <strain evidence="3">BIT-B35</strain>
    </source>
</reference>
<protein>
    <submittedName>
        <fullName evidence="2">Cupin fold metalloprotein, WbuC family</fullName>
    </submittedName>
</protein>
<dbReference type="Proteomes" id="UP000477739">
    <property type="component" value="Unassembled WGS sequence"/>
</dbReference>
<feature type="domain" description="Cupin fold metalloprotein WbuC cupin" evidence="1">
    <location>
        <begin position="9"/>
        <end position="88"/>
    </location>
</feature>
<dbReference type="EMBL" id="WMJZ01000019">
    <property type="protein sequence ID" value="MTH47366.1"/>
    <property type="molecule type" value="Genomic_DNA"/>
</dbReference>
<gene>
    <name evidence="2" type="ORF">GJV78_14100</name>
</gene>
<sequence length="165" mass="18969">MQVSVFSIKQLEALIELAQNSERLRAHLCLHNSHQDRVQKVLIALTKGTYIPPHFHKKIHQWEHFQVIIGEVDLYIFDDEGMVRQIFKLGGLDGALFAEIFPGTIHTLVCRSANAVVLEIKEGPFIEADAKILPSWSCKEHYNIHSRKKIIAMLERLKLGDFFKI</sequence>
<dbReference type="InterPro" id="IPR011051">
    <property type="entry name" value="RmlC_Cupin_sf"/>
</dbReference>
<dbReference type="Pfam" id="PF19480">
    <property type="entry name" value="DUF6016"/>
    <property type="match status" value="1"/>
</dbReference>
<comment type="caution">
    <text evidence="2">The sequence shown here is derived from an EMBL/GenBank/DDBJ whole genome shotgun (WGS) entry which is preliminary data.</text>
</comment>
<dbReference type="InterPro" id="IPR014710">
    <property type="entry name" value="RmlC-like_jellyroll"/>
</dbReference>
<dbReference type="Gene3D" id="2.60.120.10">
    <property type="entry name" value="Jelly Rolls"/>
    <property type="match status" value="1"/>
</dbReference>
<keyword evidence="3" id="KW-1185">Reference proteome</keyword>
<dbReference type="InterPro" id="IPR027565">
    <property type="entry name" value="Cupin_WbuC"/>
</dbReference>
<dbReference type="SUPFAM" id="SSF51182">
    <property type="entry name" value="RmlC-like cupins"/>
    <property type="match status" value="1"/>
</dbReference>
<organism evidence="2 3">
    <name type="scientific">Intestinirhabdus alba</name>
    <dbReference type="NCBI Taxonomy" id="2899544"/>
    <lineage>
        <taxon>Bacteria</taxon>
        <taxon>Pseudomonadati</taxon>
        <taxon>Pseudomonadota</taxon>
        <taxon>Gammaproteobacteria</taxon>
        <taxon>Enterobacterales</taxon>
        <taxon>Enterobacteriaceae</taxon>
        <taxon>Intestinirhabdus</taxon>
    </lineage>
</organism>
<evidence type="ECO:0000259" key="1">
    <source>
        <dbReference type="Pfam" id="PF19480"/>
    </source>
</evidence>